<protein>
    <submittedName>
        <fullName evidence="3">TetR_C_14 domain-containing protein</fullName>
    </submittedName>
</protein>
<sequence>MWIRQTRTGVARRLACAFVELVCDHRPSLDPWLDCEGLTMLAAVVGAAQLDVLVPRAVDRDVVPGEESADELTAAADGLVGAAGAGLLAAPVVEPDGE</sequence>
<dbReference type="AlphaFoldDB" id="A0A183FMI1"/>
<gene>
    <name evidence="1" type="ORF">HPBE_LOCUS8606</name>
</gene>
<proteinExistence type="predicted"/>
<name>A0A183FMI1_HELPZ</name>
<keyword evidence="2" id="KW-1185">Reference proteome</keyword>
<accession>A0A183FMI1</accession>
<dbReference type="WBParaSite" id="HPBE_0000860501-mRNA-1">
    <property type="protein sequence ID" value="HPBE_0000860501-mRNA-1"/>
    <property type="gene ID" value="HPBE_0000860501"/>
</dbReference>
<accession>A0A3P7Z056</accession>
<evidence type="ECO:0000313" key="1">
    <source>
        <dbReference type="EMBL" id="VDO77047.1"/>
    </source>
</evidence>
<organism evidence="2 3">
    <name type="scientific">Heligmosomoides polygyrus</name>
    <name type="common">Parasitic roundworm</name>
    <dbReference type="NCBI Taxonomy" id="6339"/>
    <lineage>
        <taxon>Eukaryota</taxon>
        <taxon>Metazoa</taxon>
        <taxon>Ecdysozoa</taxon>
        <taxon>Nematoda</taxon>
        <taxon>Chromadorea</taxon>
        <taxon>Rhabditida</taxon>
        <taxon>Rhabditina</taxon>
        <taxon>Rhabditomorpha</taxon>
        <taxon>Strongyloidea</taxon>
        <taxon>Heligmosomidae</taxon>
        <taxon>Heligmosomoides</taxon>
    </lineage>
</organism>
<reference evidence="1 2" key="1">
    <citation type="submission" date="2018-11" db="EMBL/GenBank/DDBJ databases">
        <authorList>
            <consortium name="Pathogen Informatics"/>
        </authorList>
    </citation>
    <scope>NUCLEOTIDE SEQUENCE [LARGE SCALE GENOMIC DNA]</scope>
</reference>
<reference evidence="3" key="2">
    <citation type="submission" date="2019-09" db="UniProtKB">
        <authorList>
            <consortium name="WormBaseParasite"/>
        </authorList>
    </citation>
    <scope>IDENTIFICATION</scope>
</reference>
<evidence type="ECO:0000313" key="2">
    <source>
        <dbReference type="Proteomes" id="UP000050761"/>
    </source>
</evidence>
<dbReference type="EMBL" id="UZAH01026201">
    <property type="protein sequence ID" value="VDO77047.1"/>
    <property type="molecule type" value="Genomic_DNA"/>
</dbReference>
<evidence type="ECO:0000313" key="3">
    <source>
        <dbReference type="WBParaSite" id="HPBE_0000860501-mRNA-1"/>
    </source>
</evidence>
<dbReference type="Proteomes" id="UP000050761">
    <property type="component" value="Unassembled WGS sequence"/>
</dbReference>